<gene>
    <name evidence="1" type="ORF">CTE05_36690</name>
</gene>
<dbReference type="PANTHER" id="PTHR47623">
    <property type="entry name" value="OS09G0287300 PROTEIN"/>
    <property type="match status" value="1"/>
</dbReference>
<dbReference type="AlphaFoldDB" id="A0A511JQ26"/>
<keyword evidence="2" id="KW-1185">Reference proteome</keyword>
<organism evidence="1 2">
    <name type="scientific">Cellulomonas terrae</name>
    <dbReference type="NCBI Taxonomy" id="311234"/>
    <lineage>
        <taxon>Bacteria</taxon>
        <taxon>Bacillati</taxon>
        <taxon>Actinomycetota</taxon>
        <taxon>Actinomycetes</taxon>
        <taxon>Micrococcales</taxon>
        <taxon>Cellulomonadaceae</taxon>
        <taxon>Cellulomonas</taxon>
    </lineage>
</organism>
<dbReference type="SMART" id="SM00855">
    <property type="entry name" value="PGAM"/>
    <property type="match status" value="1"/>
</dbReference>
<dbReference type="SUPFAM" id="SSF53254">
    <property type="entry name" value="Phosphoglycerate mutase-like"/>
    <property type="match status" value="1"/>
</dbReference>
<proteinExistence type="predicted"/>
<dbReference type="InterPro" id="IPR013078">
    <property type="entry name" value="His_Pase_superF_clade-1"/>
</dbReference>
<comment type="caution">
    <text evidence="1">The sequence shown here is derived from an EMBL/GenBank/DDBJ whole genome shotgun (WGS) entry which is preliminary data.</text>
</comment>
<dbReference type="Gene3D" id="3.40.50.1240">
    <property type="entry name" value="Phosphoglycerate mutase-like"/>
    <property type="match status" value="1"/>
</dbReference>
<dbReference type="Proteomes" id="UP000321049">
    <property type="component" value="Unassembled WGS sequence"/>
</dbReference>
<protein>
    <submittedName>
        <fullName evidence="1">Phosphohistidine phosphatase</fullName>
    </submittedName>
</protein>
<dbReference type="EMBL" id="BJWH01000027">
    <property type="protein sequence ID" value="GEM00123.1"/>
    <property type="molecule type" value="Genomic_DNA"/>
</dbReference>
<dbReference type="CDD" id="cd07067">
    <property type="entry name" value="HP_PGM_like"/>
    <property type="match status" value="1"/>
</dbReference>
<dbReference type="PANTHER" id="PTHR47623:SF1">
    <property type="entry name" value="OS09G0287300 PROTEIN"/>
    <property type="match status" value="1"/>
</dbReference>
<name>A0A511JQ26_9CELL</name>
<dbReference type="InterPro" id="IPR029033">
    <property type="entry name" value="His_PPase_superfam"/>
</dbReference>
<evidence type="ECO:0000313" key="1">
    <source>
        <dbReference type="EMBL" id="GEM00123.1"/>
    </source>
</evidence>
<evidence type="ECO:0000313" key="2">
    <source>
        <dbReference type="Proteomes" id="UP000321049"/>
    </source>
</evidence>
<accession>A0A511JQ26</accession>
<sequence length="187" mass="19986">MTSRLGAGREEWDAEPVTSVTGPRRLLLLRHAKAEHPDVPDIQRPLALVGRKQSGKVGRALAAEDLVPDLVLCSSSVRTRQTWDLVRSSLGAEPEVRHLDDLYYAGSSALVELVRAVPAEARTVLVVGHEPTMSQAAVLLAGPDSDPATLERVRVGVPTASWSLLEVGPWDGLAAGTAALRRLAVPQ</sequence>
<dbReference type="Pfam" id="PF00300">
    <property type="entry name" value="His_Phos_1"/>
    <property type="match status" value="1"/>
</dbReference>
<reference evidence="1 2" key="1">
    <citation type="submission" date="2019-07" db="EMBL/GenBank/DDBJ databases">
        <title>Whole genome shotgun sequence of Cellulomonas terrae NBRC 100819.</title>
        <authorList>
            <person name="Hosoyama A."/>
            <person name="Uohara A."/>
            <person name="Ohji S."/>
            <person name="Ichikawa N."/>
        </authorList>
    </citation>
    <scope>NUCLEOTIDE SEQUENCE [LARGE SCALE GENOMIC DNA]</scope>
    <source>
        <strain evidence="1 2">NBRC 100819</strain>
    </source>
</reference>